<dbReference type="Proteomes" id="UP000720189">
    <property type="component" value="Unassembled WGS sequence"/>
</dbReference>
<dbReference type="InterPro" id="IPR050496">
    <property type="entry name" value="SNF2_RAD54_helicase_repair"/>
</dbReference>
<dbReference type="Pfam" id="PF00176">
    <property type="entry name" value="SNF2-rel_dom"/>
    <property type="match status" value="1"/>
</dbReference>
<protein>
    <submittedName>
        <fullName evidence="6">P-loop containing nucleoside triphosphate hydrolase protein</fullName>
    </submittedName>
</protein>
<reference evidence="6" key="1">
    <citation type="journal article" date="2021" name="Nat. Commun.">
        <title>Genetic determinants of endophytism in the Arabidopsis root mycobiome.</title>
        <authorList>
            <person name="Mesny F."/>
            <person name="Miyauchi S."/>
            <person name="Thiergart T."/>
            <person name="Pickel B."/>
            <person name="Atanasova L."/>
            <person name="Karlsson M."/>
            <person name="Huettel B."/>
            <person name="Barry K.W."/>
            <person name="Haridas S."/>
            <person name="Chen C."/>
            <person name="Bauer D."/>
            <person name="Andreopoulos W."/>
            <person name="Pangilinan J."/>
            <person name="LaButti K."/>
            <person name="Riley R."/>
            <person name="Lipzen A."/>
            <person name="Clum A."/>
            <person name="Drula E."/>
            <person name="Henrissat B."/>
            <person name="Kohler A."/>
            <person name="Grigoriev I.V."/>
            <person name="Martin F.M."/>
            <person name="Hacquard S."/>
        </authorList>
    </citation>
    <scope>NUCLEOTIDE SEQUENCE</scope>
    <source>
        <strain evidence="6">MPI-CAGE-AT-0023</strain>
    </source>
</reference>
<dbReference type="SMART" id="SM00487">
    <property type="entry name" value="DEXDc"/>
    <property type="match status" value="1"/>
</dbReference>
<feature type="compositionally biased region" description="Polar residues" evidence="4">
    <location>
        <begin position="25"/>
        <end position="43"/>
    </location>
</feature>
<dbReference type="InterPro" id="IPR000330">
    <property type="entry name" value="SNF2_N"/>
</dbReference>
<evidence type="ECO:0000259" key="5">
    <source>
        <dbReference type="SMART" id="SM00487"/>
    </source>
</evidence>
<dbReference type="Gene3D" id="3.40.50.10810">
    <property type="entry name" value="Tandem AAA-ATPase domain"/>
    <property type="match status" value="1"/>
</dbReference>
<accession>A0A9P9GRQ7</accession>
<dbReference type="InterPro" id="IPR001650">
    <property type="entry name" value="Helicase_C-like"/>
</dbReference>
<dbReference type="InterPro" id="IPR027417">
    <property type="entry name" value="P-loop_NTPase"/>
</dbReference>
<sequence length="1010" mass="114796">MDSDPGANHSEATSEPESALPSIADLSTSSSGQKRSASPTSSEPSKRAKTDGDSTGPSGDNQQQENGNDASEVDIACQAEEIAEVINSVNSDSEDSPRIPLPYGFPPISPVEMQELREWLASHANVKTDNQVASGIHAQLLKSMEPRQQGLEAICRMVGVDTNGIDWKTGIHIPAVMEHGLKARPHQIAGANWISTTLESPLRAALLADECGTGKTVQIGLALAIHYYRIKAEVEAGTFRPRDEKRWFKPSIIFCPPELAYQSFREWSYWFPNFFDIRICHRTESQTADEFIKCHIMDQKDGLQSWVDDSAALHDDIETLRRIVIIPYHTAVSRMISHEKSEVASQARVQLRLTPKRKRNNKVEKEEIEFAIKGQSYNWVVCDDVYAIRGPRPKTHQLINQLEHEAILWPFVFGPDCTGIRARLYFNKKAWQALQDGRQYKGLTMDHIIQSRRSIGPLTSRDQTMRDEYATYIQEKKGPLFLMNPDLFQRFCEEIKFEKPEIAREAIRPLLELFCLRRGMLTPATMPDGTTVVPGDAIPQMNIRTVNLQPYDDEDKDDLYKIVKNHYAFLFNDSHDVDKQIGHGTVDKAKNTWPNPTIVRTLALSTTNIEFYPLTQKPDGDRKKAPLNSELGQKVMKNRPCLDRLKSFSLSGARTATIDTGDSEEIEKILEKDGVGGLLLYLNEIRGNHDVEFPETREDILKTFCSRSPKLCWTINRVLELKEQGNRVLVFVDHPLTSLILTALLTSLCVETLNIRSTHDVDQRAYMVRQFNDPENRVDALVVSFQLDGFGLNLQGACHHGIVMEYPKNLPTMLHGFGRLWRMGQEHEVHWDVLYLENSFDGWVETWMASRYADILAAEGEIPDAIEGEHRVMCGFELIKQYLGQDSNRYPRTRVTWSEQDHPLVAREGHFYSALAKYLMQNPLHMDKIHIRPLSLIARRWSPEQGDLTLDMIEGRSPILADGVVLDSRNPHTPGYVAAGLSRNDAQAREQQSNLRVDRFRLNMERKRRL</sequence>
<dbReference type="InterPro" id="IPR049730">
    <property type="entry name" value="SNF2/RAD54-like_C"/>
</dbReference>
<dbReference type="InterPro" id="IPR014001">
    <property type="entry name" value="Helicase_ATP-bd"/>
</dbReference>
<feature type="domain" description="Helicase ATP-binding" evidence="5">
    <location>
        <begin position="179"/>
        <end position="498"/>
    </location>
</feature>
<name>A0A9P9GRQ7_FUSRE</name>
<dbReference type="Pfam" id="PF00271">
    <property type="entry name" value="Helicase_C"/>
    <property type="match status" value="1"/>
</dbReference>
<comment type="caution">
    <text evidence="6">The sequence shown here is derived from an EMBL/GenBank/DDBJ whole genome shotgun (WGS) entry which is preliminary data.</text>
</comment>
<feature type="region of interest" description="Disordered" evidence="4">
    <location>
        <begin position="1"/>
        <end position="70"/>
    </location>
</feature>
<proteinExistence type="predicted"/>
<feature type="compositionally biased region" description="Polar residues" evidence="4">
    <location>
        <begin position="53"/>
        <end position="69"/>
    </location>
</feature>
<gene>
    <name evidence="6" type="ORF">BKA55DRAFT_704372</name>
</gene>
<evidence type="ECO:0000256" key="3">
    <source>
        <dbReference type="ARBA" id="ARBA00022840"/>
    </source>
</evidence>
<dbReference type="PANTHER" id="PTHR45629">
    <property type="entry name" value="SNF2/RAD54 FAMILY MEMBER"/>
    <property type="match status" value="1"/>
</dbReference>
<keyword evidence="2 6" id="KW-0378">Hydrolase</keyword>
<dbReference type="GeneID" id="70230594"/>
<evidence type="ECO:0000313" key="7">
    <source>
        <dbReference type="Proteomes" id="UP000720189"/>
    </source>
</evidence>
<dbReference type="OrthoDB" id="5244662at2759"/>
<dbReference type="InterPro" id="IPR038718">
    <property type="entry name" value="SNF2-like_sf"/>
</dbReference>
<organism evidence="6 7">
    <name type="scientific">Fusarium redolens</name>
    <dbReference type="NCBI Taxonomy" id="48865"/>
    <lineage>
        <taxon>Eukaryota</taxon>
        <taxon>Fungi</taxon>
        <taxon>Dikarya</taxon>
        <taxon>Ascomycota</taxon>
        <taxon>Pezizomycotina</taxon>
        <taxon>Sordariomycetes</taxon>
        <taxon>Hypocreomycetidae</taxon>
        <taxon>Hypocreales</taxon>
        <taxon>Nectriaceae</taxon>
        <taxon>Fusarium</taxon>
        <taxon>Fusarium redolens species complex</taxon>
    </lineage>
</organism>
<evidence type="ECO:0000256" key="4">
    <source>
        <dbReference type="SAM" id="MobiDB-lite"/>
    </source>
</evidence>
<dbReference type="CDD" id="cd18793">
    <property type="entry name" value="SF2_C_SNF"/>
    <property type="match status" value="1"/>
</dbReference>
<dbReference type="AlphaFoldDB" id="A0A9P9GRQ7"/>
<evidence type="ECO:0000256" key="2">
    <source>
        <dbReference type="ARBA" id="ARBA00022801"/>
    </source>
</evidence>
<keyword evidence="1" id="KW-0547">Nucleotide-binding</keyword>
<evidence type="ECO:0000256" key="1">
    <source>
        <dbReference type="ARBA" id="ARBA00022741"/>
    </source>
</evidence>
<evidence type="ECO:0000313" key="6">
    <source>
        <dbReference type="EMBL" id="KAH7244458.1"/>
    </source>
</evidence>
<dbReference type="RefSeq" id="XP_046047681.1">
    <property type="nucleotide sequence ID" value="XM_046200640.1"/>
</dbReference>
<keyword evidence="3" id="KW-0067">ATP-binding</keyword>
<dbReference type="GO" id="GO:0016787">
    <property type="term" value="F:hydrolase activity"/>
    <property type="evidence" value="ECO:0007669"/>
    <property type="project" value="UniProtKB-KW"/>
</dbReference>
<dbReference type="PANTHER" id="PTHR45629:SF7">
    <property type="entry name" value="DNA EXCISION REPAIR PROTEIN ERCC-6-RELATED"/>
    <property type="match status" value="1"/>
</dbReference>
<dbReference type="EMBL" id="JAGMUX010000011">
    <property type="protein sequence ID" value="KAH7244458.1"/>
    <property type="molecule type" value="Genomic_DNA"/>
</dbReference>
<dbReference type="Gene3D" id="3.40.50.300">
    <property type="entry name" value="P-loop containing nucleotide triphosphate hydrolases"/>
    <property type="match status" value="1"/>
</dbReference>
<keyword evidence="7" id="KW-1185">Reference proteome</keyword>
<dbReference type="GO" id="GO:0005524">
    <property type="term" value="F:ATP binding"/>
    <property type="evidence" value="ECO:0007669"/>
    <property type="project" value="InterPro"/>
</dbReference>
<dbReference type="SUPFAM" id="SSF52540">
    <property type="entry name" value="P-loop containing nucleoside triphosphate hydrolases"/>
    <property type="match status" value="2"/>
</dbReference>